<comment type="subcellular location">
    <subcellularLocation>
        <location evidence="1">Membrane</location>
        <topology evidence="1">Multi-pass membrane protein</topology>
    </subcellularLocation>
</comment>
<dbReference type="Pfam" id="PF10177">
    <property type="entry name" value="DUF2371"/>
    <property type="match status" value="1"/>
</dbReference>
<evidence type="ECO:0000313" key="8">
    <source>
        <dbReference type="Proteomes" id="UP001176961"/>
    </source>
</evidence>
<proteinExistence type="inferred from homology"/>
<organism evidence="7 8">
    <name type="scientific">Cylicocyclus nassatus</name>
    <name type="common">Nematode worm</name>
    <dbReference type="NCBI Taxonomy" id="53992"/>
    <lineage>
        <taxon>Eukaryota</taxon>
        <taxon>Metazoa</taxon>
        <taxon>Ecdysozoa</taxon>
        <taxon>Nematoda</taxon>
        <taxon>Chromadorea</taxon>
        <taxon>Rhabditida</taxon>
        <taxon>Rhabditina</taxon>
        <taxon>Rhabditomorpha</taxon>
        <taxon>Strongyloidea</taxon>
        <taxon>Strongylidae</taxon>
        <taxon>Cylicocyclus</taxon>
    </lineage>
</organism>
<evidence type="ECO:0000313" key="7">
    <source>
        <dbReference type="EMBL" id="CAJ0595026.1"/>
    </source>
</evidence>
<protein>
    <submittedName>
        <fullName evidence="7">Uncharacterized protein</fullName>
    </submittedName>
</protein>
<keyword evidence="3 6" id="KW-0812">Transmembrane</keyword>
<evidence type="ECO:0000256" key="3">
    <source>
        <dbReference type="ARBA" id="ARBA00022692"/>
    </source>
</evidence>
<feature type="transmembrane region" description="Helical" evidence="6">
    <location>
        <begin position="21"/>
        <end position="45"/>
    </location>
</feature>
<gene>
    <name evidence="7" type="ORF">CYNAS_LOCUS7009</name>
</gene>
<dbReference type="PANTHER" id="PTHR31815">
    <property type="entry name" value="AGAP005329-PA"/>
    <property type="match status" value="1"/>
</dbReference>
<dbReference type="Proteomes" id="UP001176961">
    <property type="component" value="Unassembled WGS sequence"/>
</dbReference>
<keyword evidence="8" id="KW-1185">Reference proteome</keyword>
<evidence type="ECO:0000256" key="6">
    <source>
        <dbReference type="SAM" id="Phobius"/>
    </source>
</evidence>
<sequence length="158" mass="17703">MPIKSVIPMPGLKGLYETVWAACRAVIFGCIVIAVGLAMTVLGYFDKQFSERVEVIDGTVNVYHDRVVQYQLKSMQYLGPILMGIGSFILIIACVVTLESRDKHAQVITEESMSFKRRRLILEANILTEFLSTNDLHSCSSQVTTDRDFKPNCCIFSS</sequence>
<name>A0AA36M216_CYLNA</name>
<dbReference type="EMBL" id="CATQJL010000112">
    <property type="protein sequence ID" value="CAJ0595026.1"/>
    <property type="molecule type" value="Genomic_DNA"/>
</dbReference>
<reference evidence="7" key="1">
    <citation type="submission" date="2023-07" db="EMBL/GenBank/DDBJ databases">
        <authorList>
            <consortium name="CYATHOMIX"/>
        </authorList>
    </citation>
    <scope>NUCLEOTIDE SEQUENCE</scope>
    <source>
        <strain evidence="7">N/A</strain>
    </source>
</reference>
<evidence type="ECO:0000256" key="4">
    <source>
        <dbReference type="ARBA" id="ARBA00022989"/>
    </source>
</evidence>
<evidence type="ECO:0000256" key="5">
    <source>
        <dbReference type="ARBA" id="ARBA00023136"/>
    </source>
</evidence>
<comment type="caution">
    <text evidence="7">The sequence shown here is derived from an EMBL/GenBank/DDBJ whole genome shotgun (WGS) entry which is preliminary data.</text>
</comment>
<keyword evidence="5 6" id="KW-0472">Membrane</keyword>
<dbReference type="AlphaFoldDB" id="A0AA36M216"/>
<accession>A0AA36M216</accession>
<evidence type="ECO:0000256" key="2">
    <source>
        <dbReference type="ARBA" id="ARBA00005308"/>
    </source>
</evidence>
<keyword evidence="4 6" id="KW-1133">Transmembrane helix</keyword>
<dbReference type="GO" id="GO:0016020">
    <property type="term" value="C:membrane"/>
    <property type="evidence" value="ECO:0007669"/>
    <property type="project" value="UniProtKB-SubCell"/>
</dbReference>
<dbReference type="InterPro" id="IPR018787">
    <property type="entry name" value="DUF2371_TMEM200"/>
</dbReference>
<dbReference type="PANTHER" id="PTHR31815:SF1">
    <property type="entry name" value="TRANSMEMBRANE PROTEIN 200C"/>
    <property type="match status" value="1"/>
</dbReference>
<comment type="similarity">
    <text evidence="2">Belongs to the TMEM200 family.</text>
</comment>
<evidence type="ECO:0000256" key="1">
    <source>
        <dbReference type="ARBA" id="ARBA00004141"/>
    </source>
</evidence>
<feature type="transmembrane region" description="Helical" evidence="6">
    <location>
        <begin position="77"/>
        <end position="98"/>
    </location>
</feature>